<evidence type="ECO:0000313" key="7">
    <source>
        <dbReference type="Proteomes" id="UP001497392"/>
    </source>
</evidence>
<dbReference type="Pfam" id="PF03055">
    <property type="entry name" value="RPE65"/>
    <property type="match status" value="1"/>
</dbReference>
<proteinExistence type="inferred from homology"/>
<feature type="region of interest" description="Disordered" evidence="5">
    <location>
        <begin position="63"/>
        <end position="85"/>
    </location>
</feature>
<sequence>MHALRGKGLPLVDSTGACPHLRASICPPTATSQPSGSQRRERGMPLHAASSVLQIPSVQTLPGYAVPSQAPPVPDTESPGSDDSVFTPADWANVLKGYKSQYVEHDYWVPASMIEGTIPEDLEGTLLRNGPGLFEIGGIPVSQPFDGDGMVNSWAIKDGRCYYRNRYVRTDALMAEQEAGRMLFKGAFSRGDPAGGGFFNPFNMDIKQIANTNVLHWAGRIFALHERDLPWELDSSLQTVGRTDLGGTVGAVGKPNFGSHFRVFTEDDGSKRLVGTSFDEDLRQGNLTFFEYNEQMELLYRTTAELPGAGFGFFHDIAMSENYYIALENPISMDFSTLLLRYMTGRACLAECLKYDPKKRTKIHLIPRPGRPGSRKQVVLECGPFFCFHHVNAFEDASGNVTLDCIAMHGGVDFSMNFSNLSHEFFAKQPWRTSLTRLSLNPTTAAVETSILAERQSLEMPCVAPSLVGRPHQHAYYQSSRVAQASNWGAPQDVLKVSLSPEATGDPQMQRWSPGIDSFCQEPIFVPRPQSSAEDDGWLLAPVFRSATSTTDLVILDAQNLSQGPIATIHLPHHIPIGLHGSFTHKYLGPQPGSETQPKEHDIRNGVSKKGQPVYS</sequence>
<keyword evidence="7" id="KW-1185">Reference proteome</keyword>
<organism evidence="6 7">
    <name type="scientific">Coccomyxa viridis</name>
    <dbReference type="NCBI Taxonomy" id="1274662"/>
    <lineage>
        <taxon>Eukaryota</taxon>
        <taxon>Viridiplantae</taxon>
        <taxon>Chlorophyta</taxon>
        <taxon>core chlorophytes</taxon>
        <taxon>Trebouxiophyceae</taxon>
        <taxon>Trebouxiophyceae incertae sedis</taxon>
        <taxon>Coccomyxaceae</taxon>
        <taxon>Coccomyxa</taxon>
    </lineage>
</organism>
<evidence type="ECO:0000256" key="2">
    <source>
        <dbReference type="ARBA" id="ARBA00006787"/>
    </source>
</evidence>
<evidence type="ECO:0000313" key="6">
    <source>
        <dbReference type="EMBL" id="CAL5224965.1"/>
    </source>
</evidence>
<comment type="caution">
    <text evidence="6">The sequence shown here is derived from an EMBL/GenBank/DDBJ whole genome shotgun (WGS) entry which is preliminary data.</text>
</comment>
<evidence type="ECO:0000256" key="4">
    <source>
        <dbReference type="ARBA" id="ARBA00023004"/>
    </source>
</evidence>
<dbReference type="EMBL" id="CAXHTA020000012">
    <property type="protein sequence ID" value="CAL5224965.1"/>
    <property type="molecule type" value="Genomic_DNA"/>
</dbReference>
<dbReference type="PANTHER" id="PTHR10543:SF138">
    <property type="entry name" value="CAROTENOID OXYGENASE"/>
    <property type="match status" value="1"/>
</dbReference>
<protein>
    <submittedName>
        <fullName evidence="6">G7738 protein</fullName>
    </submittedName>
</protein>
<feature type="region of interest" description="Disordered" evidence="5">
    <location>
        <begin position="24"/>
        <end position="48"/>
    </location>
</feature>
<dbReference type="Proteomes" id="UP001497392">
    <property type="component" value="Unassembled WGS sequence"/>
</dbReference>
<evidence type="ECO:0000256" key="5">
    <source>
        <dbReference type="SAM" id="MobiDB-lite"/>
    </source>
</evidence>
<reference evidence="6 7" key="1">
    <citation type="submission" date="2024-06" db="EMBL/GenBank/DDBJ databases">
        <authorList>
            <person name="Kraege A."/>
            <person name="Thomma B."/>
        </authorList>
    </citation>
    <scope>NUCLEOTIDE SEQUENCE [LARGE SCALE GENOMIC DNA]</scope>
</reference>
<evidence type="ECO:0000256" key="3">
    <source>
        <dbReference type="ARBA" id="ARBA00022723"/>
    </source>
</evidence>
<gene>
    <name evidence="6" type="primary">g7738</name>
    <name evidence="6" type="ORF">VP750_LOCUS6624</name>
</gene>
<comment type="similarity">
    <text evidence="2">Belongs to the carotenoid oxygenase family.</text>
</comment>
<name>A0ABP1FYL1_9CHLO</name>
<feature type="region of interest" description="Disordered" evidence="5">
    <location>
        <begin position="586"/>
        <end position="616"/>
    </location>
</feature>
<evidence type="ECO:0000256" key="1">
    <source>
        <dbReference type="ARBA" id="ARBA00001954"/>
    </source>
</evidence>
<dbReference type="PANTHER" id="PTHR10543">
    <property type="entry name" value="BETA-CAROTENE DIOXYGENASE"/>
    <property type="match status" value="1"/>
</dbReference>
<accession>A0ABP1FYL1</accession>
<dbReference type="InterPro" id="IPR004294">
    <property type="entry name" value="Carotenoid_Oase"/>
</dbReference>
<keyword evidence="3" id="KW-0479">Metal-binding</keyword>
<keyword evidence="4" id="KW-0408">Iron</keyword>
<comment type="cofactor">
    <cofactor evidence="1">
        <name>Fe(2+)</name>
        <dbReference type="ChEBI" id="CHEBI:29033"/>
    </cofactor>
</comment>